<gene>
    <name evidence="3" type="ORF">QQ020_16670</name>
</gene>
<dbReference type="Pfam" id="PF16344">
    <property type="entry name" value="FecR_C"/>
    <property type="match status" value="1"/>
</dbReference>
<evidence type="ECO:0000259" key="1">
    <source>
        <dbReference type="Pfam" id="PF04773"/>
    </source>
</evidence>
<comment type="caution">
    <text evidence="3">The sequence shown here is derived from an EMBL/GenBank/DDBJ whole genome shotgun (WGS) entry which is preliminary data.</text>
</comment>
<feature type="domain" description="FecR protein" evidence="1">
    <location>
        <begin position="131"/>
        <end position="225"/>
    </location>
</feature>
<dbReference type="InterPro" id="IPR012373">
    <property type="entry name" value="Ferrdict_sens_TM"/>
</dbReference>
<dbReference type="RefSeq" id="WP_346759045.1">
    <property type="nucleotide sequence ID" value="NZ_JAUJEB010000003.1"/>
</dbReference>
<dbReference type="InterPro" id="IPR032508">
    <property type="entry name" value="FecR_C"/>
</dbReference>
<name>A0ABT8LBP4_9BACT</name>
<evidence type="ECO:0000313" key="3">
    <source>
        <dbReference type="EMBL" id="MDN5213708.1"/>
    </source>
</evidence>
<keyword evidence="4" id="KW-1185">Reference proteome</keyword>
<dbReference type="PANTHER" id="PTHR30273">
    <property type="entry name" value="PERIPLASMIC SIGNAL SENSOR AND SIGMA FACTOR ACTIVATOR FECR-RELATED"/>
    <property type="match status" value="1"/>
</dbReference>
<dbReference type="Gene3D" id="2.60.120.1440">
    <property type="match status" value="1"/>
</dbReference>
<sequence length="347" mass="39169">MSNDLFYELAAKKLSNEITQAELREFNQLIKEDRNAELFRWLTKKWEEGESPDPRFNVDSGKALAERKIQQYDAGFTFDHQPQPRPRYLKLSPYMKVAASVLLLLGMAYLLNTFVGIDEKEPAAAVIWKETSTKSGQQSSITLSDGTKVILNAESTLKRPAFFSDSTREVTLSGEAYFEVAKDAKRPFVVHTNDLTTKVLGTTFNIKAYPEENKAIVSLVEGSVEVRMKQDERGDKESFMLVPDQQIILNKSTKISNIVSFDQTAVAGWKDNQFVFDNIPLKDVIAIIERRYGVDIDVENKTILTCMIKSRFNNETLEAILEVISFGTNATYRKKENGTILFTGGGC</sequence>
<dbReference type="Gene3D" id="3.55.50.30">
    <property type="match status" value="1"/>
</dbReference>
<evidence type="ECO:0000259" key="2">
    <source>
        <dbReference type="Pfam" id="PF16344"/>
    </source>
</evidence>
<evidence type="ECO:0000313" key="4">
    <source>
        <dbReference type="Proteomes" id="UP001172083"/>
    </source>
</evidence>
<proteinExistence type="predicted"/>
<dbReference type="PIRSF" id="PIRSF018266">
    <property type="entry name" value="FecR"/>
    <property type="match status" value="1"/>
</dbReference>
<organism evidence="3 4">
    <name type="scientific">Agaribacillus aureus</name>
    <dbReference type="NCBI Taxonomy" id="3051825"/>
    <lineage>
        <taxon>Bacteria</taxon>
        <taxon>Pseudomonadati</taxon>
        <taxon>Bacteroidota</taxon>
        <taxon>Cytophagia</taxon>
        <taxon>Cytophagales</taxon>
        <taxon>Splendidivirgaceae</taxon>
        <taxon>Agaribacillus</taxon>
    </lineage>
</organism>
<dbReference type="Pfam" id="PF04773">
    <property type="entry name" value="FecR"/>
    <property type="match status" value="1"/>
</dbReference>
<feature type="domain" description="Protein FecR C-terminal" evidence="2">
    <location>
        <begin position="273"/>
        <end position="340"/>
    </location>
</feature>
<dbReference type="InterPro" id="IPR006860">
    <property type="entry name" value="FecR"/>
</dbReference>
<dbReference type="Proteomes" id="UP001172083">
    <property type="component" value="Unassembled WGS sequence"/>
</dbReference>
<dbReference type="EMBL" id="JAUJEB010000003">
    <property type="protein sequence ID" value="MDN5213708.1"/>
    <property type="molecule type" value="Genomic_DNA"/>
</dbReference>
<accession>A0ABT8LBP4</accession>
<protein>
    <submittedName>
        <fullName evidence="3">FecR domain-containing protein</fullName>
    </submittedName>
</protein>
<dbReference type="PANTHER" id="PTHR30273:SF2">
    <property type="entry name" value="PROTEIN FECR"/>
    <property type="match status" value="1"/>
</dbReference>
<reference evidence="3" key="1">
    <citation type="submission" date="2023-06" db="EMBL/GenBank/DDBJ databases">
        <title>Genomic of Agaribacillus aureum.</title>
        <authorList>
            <person name="Wang G."/>
        </authorList>
    </citation>
    <scope>NUCLEOTIDE SEQUENCE</scope>
    <source>
        <strain evidence="3">BMA12</strain>
    </source>
</reference>